<reference evidence="2 3" key="1">
    <citation type="submission" date="2021-02" db="EMBL/GenBank/DDBJ databases">
        <authorList>
            <person name="Lee D.-H."/>
        </authorList>
    </citation>
    <scope>NUCLEOTIDE SEQUENCE [LARGE SCALE GENOMIC DNA]</scope>
    <source>
        <strain evidence="2 3">UL073</strain>
    </source>
</reference>
<evidence type="ECO:0000259" key="1">
    <source>
        <dbReference type="Pfam" id="PF13699"/>
    </source>
</evidence>
<keyword evidence="3" id="KW-1185">Reference proteome</keyword>
<dbReference type="EMBL" id="JAFEUP010000001">
    <property type="protein sequence ID" value="MBM7059162.1"/>
    <property type="molecule type" value="Genomic_DNA"/>
</dbReference>
<sequence length="213" mass="23320">MRARTYGWIGGMLMAVWPWTGSQAASCPADQYQLCALTCYCLPVSPEVVKQGEVILRQQGAQLAAPMLEDWIVQSRAAMPAEQLQPIPPALRQQLSAFYAADVLDTARFKVNGGQVLSSAESILQNPDINAVTLIDVIVFRSAEDAASNVALWAHELKHVEQYRDWGVHEFALRYAQDSDAVEAPAYAIQRQVAVSLQPTPLVPSSDLDVAPE</sequence>
<dbReference type="Proteomes" id="UP000717995">
    <property type="component" value="Unassembled WGS sequence"/>
</dbReference>
<comment type="caution">
    <text evidence="2">The sequence shown here is derived from an EMBL/GenBank/DDBJ whole genome shotgun (WGS) entry which is preliminary data.</text>
</comment>
<protein>
    <submittedName>
        <fullName evidence="2">DUF4157 domain-containing protein</fullName>
    </submittedName>
</protein>
<name>A0ABS2I870_9GAMM</name>
<feature type="domain" description="eCIS core" evidence="1">
    <location>
        <begin position="86"/>
        <end position="166"/>
    </location>
</feature>
<evidence type="ECO:0000313" key="3">
    <source>
        <dbReference type="Proteomes" id="UP000717995"/>
    </source>
</evidence>
<dbReference type="InterPro" id="IPR025295">
    <property type="entry name" value="eCIS_core_dom"/>
</dbReference>
<evidence type="ECO:0000313" key="2">
    <source>
        <dbReference type="EMBL" id="MBM7059162.1"/>
    </source>
</evidence>
<organism evidence="2 3">
    <name type="scientific">Zestomonas insulae</name>
    <dbReference type="NCBI Taxonomy" id="2809017"/>
    <lineage>
        <taxon>Bacteria</taxon>
        <taxon>Pseudomonadati</taxon>
        <taxon>Pseudomonadota</taxon>
        <taxon>Gammaproteobacteria</taxon>
        <taxon>Pseudomonadales</taxon>
        <taxon>Pseudomonadaceae</taxon>
        <taxon>Zestomonas</taxon>
    </lineage>
</organism>
<gene>
    <name evidence="2" type="ORF">JQX08_00410</name>
</gene>
<accession>A0ABS2I870</accession>
<dbReference type="RefSeq" id="WP_204913899.1">
    <property type="nucleotide sequence ID" value="NZ_JAFEUP010000001.1"/>
</dbReference>
<proteinExistence type="predicted"/>
<dbReference type="Pfam" id="PF13699">
    <property type="entry name" value="eCIS_core"/>
    <property type="match status" value="1"/>
</dbReference>